<sequence length="42" mass="4668">MSRVESMEVIKAVSKLGEPVLATLIIEEKIKRARGLLQGLYP</sequence>
<evidence type="ECO:0000313" key="1">
    <source>
        <dbReference type="EMBL" id="AFK51370.1"/>
    </source>
</evidence>
<dbReference type="Proteomes" id="UP000005270">
    <property type="component" value="Chromosome"/>
</dbReference>
<dbReference type="RefSeq" id="WP_014737620.1">
    <property type="nucleotide sequence ID" value="NC_017954.1"/>
</dbReference>
<gene>
    <name evidence="1" type="ordered locus">TCELL_0946</name>
</gene>
<dbReference type="EMBL" id="CP003531">
    <property type="protein sequence ID" value="AFK51370.1"/>
    <property type="molecule type" value="Genomic_DNA"/>
</dbReference>
<dbReference type="STRING" id="1184251.TCELL_0946"/>
<keyword evidence="2" id="KW-1185">Reference proteome</keyword>
<dbReference type="AlphaFoldDB" id="I3TF32"/>
<dbReference type="GeneID" id="78824238"/>
<proteinExistence type="predicted"/>
<dbReference type="KEGG" id="thg:TCELL_0946"/>
<organism evidence="1 2">
    <name type="scientific">Thermogladius calderae (strain DSM 22663 / VKM B-2946 / 1633)</name>
    <dbReference type="NCBI Taxonomy" id="1184251"/>
    <lineage>
        <taxon>Archaea</taxon>
        <taxon>Thermoproteota</taxon>
        <taxon>Thermoprotei</taxon>
        <taxon>Desulfurococcales</taxon>
        <taxon>Desulfurococcaceae</taxon>
        <taxon>Thermogladius</taxon>
    </lineage>
</organism>
<dbReference type="InParanoid" id="I3TF32"/>
<dbReference type="HOGENOM" id="CLU_3245541_0_0_2"/>
<evidence type="ECO:0000313" key="2">
    <source>
        <dbReference type="Proteomes" id="UP000005270"/>
    </source>
</evidence>
<name>I3TF32_THEC1</name>
<protein>
    <submittedName>
        <fullName evidence="1">Uncharacterized protein</fullName>
    </submittedName>
</protein>
<reference evidence="1 2" key="1">
    <citation type="journal article" date="2012" name="J. Bacteriol.">
        <title>Complete genome sequence of the hyperthermophilic cellulolytic Crenarchaeon 'Thermogladius cellulolyticus' 1633.</title>
        <authorList>
            <person name="Mardanov A.V."/>
            <person name="Kochetkova T.V."/>
            <person name="Beletsky A.V."/>
            <person name="Bonch-Osmolovskaya E.A."/>
            <person name="Ravin N.V."/>
            <person name="Skryabin K.G."/>
        </authorList>
    </citation>
    <scope>NUCLEOTIDE SEQUENCE [LARGE SCALE GENOMIC DNA]</scope>
    <source>
        <strain evidence="2">DSM 22663 / VKM B-2946 / 1633</strain>
    </source>
</reference>
<accession>I3TF32</accession>